<organism evidence="3 4">
    <name type="scientific">Flavobacterium agri</name>
    <dbReference type="NCBI Taxonomy" id="2743471"/>
    <lineage>
        <taxon>Bacteria</taxon>
        <taxon>Pseudomonadati</taxon>
        <taxon>Bacteroidota</taxon>
        <taxon>Flavobacteriia</taxon>
        <taxon>Flavobacteriales</taxon>
        <taxon>Flavobacteriaceae</taxon>
        <taxon>Flavobacterium</taxon>
    </lineage>
</organism>
<evidence type="ECO:0000256" key="2">
    <source>
        <dbReference type="SAM" id="SignalP"/>
    </source>
</evidence>
<name>A0A7Y9C5E7_9FLAO</name>
<keyword evidence="4" id="KW-1185">Reference proteome</keyword>
<proteinExistence type="predicted"/>
<keyword evidence="1" id="KW-0472">Membrane</keyword>
<dbReference type="RefSeq" id="WP_176006034.1">
    <property type="nucleotide sequence ID" value="NZ_JABWMI010000010.1"/>
</dbReference>
<comment type="caution">
    <text evidence="3">The sequence shown here is derived from an EMBL/GenBank/DDBJ whole genome shotgun (WGS) entry which is preliminary data.</text>
</comment>
<dbReference type="AlphaFoldDB" id="A0A7Y9C5E7"/>
<keyword evidence="1" id="KW-0812">Transmembrane</keyword>
<dbReference type="Proteomes" id="UP000535020">
    <property type="component" value="Unassembled WGS sequence"/>
</dbReference>
<reference evidence="3 4" key="1">
    <citation type="submission" date="2020-07" db="EMBL/GenBank/DDBJ databases">
        <authorList>
            <person name="Sun Q."/>
        </authorList>
    </citation>
    <scope>NUCLEOTIDE SEQUENCE [LARGE SCALE GENOMIC DNA]</scope>
    <source>
        <strain evidence="3 4">MAH-1</strain>
    </source>
</reference>
<feature type="signal peptide" evidence="2">
    <location>
        <begin position="1"/>
        <end position="18"/>
    </location>
</feature>
<keyword evidence="1" id="KW-1133">Transmembrane helix</keyword>
<dbReference type="EMBL" id="JACBJI010000003">
    <property type="protein sequence ID" value="NYA71236.1"/>
    <property type="molecule type" value="Genomic_DNA"/>
</dbReference>
<accession>A0A7Y9C5E7</accession>
<evidence type="ECO:0000256" key="1">
    <source>
        <dbReference type="SAM" id="Phobius"/>
    </source>
</evidence>
<feature type="chain" id="PRO_5031341462" evidence="2">
    <location>
        <begin position="19"/>
        <end position="247"/>
    </location>
</feature>
<feature type="transmembrane region" description="Helical" evidence="1">
    <location>
        <begin position="100"/>
        <end position="122"/>
    </location>
</feature>
<gene>
    <name evidence="3" type="ORF">HZF10_09920</name>
</gene>
<evidence type="ECO:0000313" key="3">
    <source>
        <dbReference type="EMBL" id="NYA71236.1"/>
    </source>
</evidence>
<sequence>MRKFFFITLVLLSFGSYAQDSLEVEQENVRYTEADIVRDTSTVVLKTFPVKFKEKYKDDEFNYNPKPKELTAWDRFKAWLGNLLSNLFNLGGTASSVVGWIIRILAIVLVIGVIFLIVRAIMNKEGQWIFGRSTTKRILSAEEIEKNIQSADFEKLIAETLQSGDQRLAIRYYYLWLLQKFSKRGIIQWDIEKTNSDYLYEIAKESDKKQFAYLSYLYNYIWYGEFEIDGPTFEKAIASFKQTLNNV</sequence>
<protein>
    <submittedName>
        <fullName evidence="3">DUF4129 domain-containing protein</fullName>
    </submittedName>
</protein>
<evidence type="ECO:0000313" key="4">
    <source>
        <dbReference type="Proteomes" id="UP000535020"/>
    </source>
</evidence>
<keyword evidence="2" id="KW-0732">Signal</keyword>